<evidence type="ECO:0000313" key="2">
    <source>
        <dbReference type="EMBL" id="GMA41724.1"/>
    </source>
</evidence>
<dbReference type="Pfam" id="PF00733">
    <property type="entry name" value="Asn_synthase"/>
    <property type="match status" value="1"/>
</dbReference>
<evidence type="ECO:0000259" key="1">
    <source>
        <dbReference type="Pfam" id="PF00733"/>
    </source>
</evidence>
<comment type="caution">
    <text evidence="2">The sequence shown here is derived from an EMBL/GenBank/DDBJ whole genome shotgun (WGS) entry which is preliminary data.</text>
</comment>
<dbReference type="SUPFAM" id="SSF52402">
    <property type="entry name" value="Adenine nucleotide alpha hydrolases-like"/>
    <property type="match status" value="1"/>
</dbReference>
<feature type="domain" description="Asparagine synthetase" evidence="1">
    <location>
        <begin position="216"/>
        <end position="579"/>
    </location>
</feature>
<evidence type="ECO:0000313" key="3">
    <source>
        <dbReference type="Proteomes" id="UP001157126"/>
    </source>
</evidence>
<dbReference type="Gene3D" id="3.40.50.620">
    <property type="entry name" value="HUPs"/>
    <property type="match status" value="1"/>
</dbReference>
<organism evidence="2 3">
    <name type="scientific">Mobilicoccus caccae</name>
    <dbReference type="NCBI Taxonomy" id="1859295"/>
    <lineage>
        <taxon>Bacteria</taxon>
        <taxon>Bacillati</taxon>
        <taxon>Actinomycetota</taxon>
        <taxon>Actinomycetes</taxon>
        <taxon>Micrococcales</taxon>
        <taxon>Dermatophilaceae</taxon>
        <taxon>Mobilicoccus</taxon>
    </lineage>
</organism>
<protein>
    <submittedName>
        <fullName evidence="2">Asparagine synthase</fullName>
    </submittedName>
</protein>
<sequence length="613" mass="66665">MDVSTMPTSRSFFVALPDTPAAGGVAARLKDVTSTMLHHASGRPWIVGHVTTDRVVTGRAGANAVAVVGTSSATTADLDRVAASARRPTDLTAVCSGHAGSYVTIGSIDGELFAAGQAMESRRLWSSRIGGIRVVSDRADVLAELGGFDIDPTALALRLLTTLPHPLDRRGLWRQVEPLPGDRHLVIGVDGTRVREGTWWHLPADDLGRAEGADRFRQALEAGVAARTRDGESVACDLSGGLDSTPLCFFAARSPQGVVARTLYNDDPGGDEDLRWARKALESMPGVHTHVVSSTDEYVDFYEGIDDIAAHFDEPTQAVTAGPRIMAMLQDDRRRGIRMHLNGLGGDHILRGIGAWEHSIARQRPLTAWRRARGQHIPDGIGMLSTLRALTDRRPYRAWLADSYRAAGEHTGAPAAPGMNDWSSPISMPPWLSSDARALIDSAVREVMDEAEPLHASMAGHADVFFVREASRLVRSTAQLGQPYQVSYEAPLLDDRIVEAALAVQRTERDTPLEWKPLMKAAMRGLLPNDYLMRTSKVGGGPQSVRGYSRHYSTLLKLMDEARLFDTGLIDRDALLRTTRPNQWETPAVHVYQAINAAVFLRNSSCRPALAAL</sequence>
<name>A0ABQ6IUW0_9MICO</name>
<keyword evidence="3" id="KW-1185">Reference proteome</keyword>
<reference evidence="3" key="1">
    <citation type="journal article" date="2019" name="Int. J. Syst. Evol. Microbiol.">
        <title>The Global Catalogue of Microorganisms (GCM) 10K type strain sequencing project: providing services to taxonomists for standard genome sequencing and annotation.</title>
        <authorList>
            <consortium name="The Broad Institute Genomics Platform"/>
            <consortium name="The Broad Institute Genome Sequencing Center for Infectious Disease"/>
            <person name="Wu L."/>
            <person name="Ma J."/>
        </authorList>
    </citation>
    <scope>NUCLEOTIDE SEQUENCE [LARGE SCALE GENOMIC DNA]</scope>
    <source>
        <strain evidence="3">NBRC 113072</strain>
    </source>
</reference>
<dbReference type="InterPro" id="IPR001962">
    <property type="entry name" value="Asn_synthase"/>
</dbReference>
<proteinExistence type="predicted"/>
<accession>A0ABQ6IUW0</accession>
<dbReference type="EMBL" id="BSUO01000001">
    <property type="protein sequence ID" value="GMA41724.1"/>
    <property type="molecule type" value="Genomic_DNA"/>
</dbReference>
<dbReference type="InterPro" id="IPR014729">
    <property type="entry name" value="Rossmann-like_a/b/a_fold"/>
</dbReference>
<dbReference type="Proteomes" id="UP001157126">
    <property type="component" value="Unassembled WGS sequence"/>
</dbReference>
<dbReference type="RefSeq" id="WP_284305246.1">
    <property type="nucleotide sequence ID" value="NZ_BSUO01000001.1"/>
</dbReference>
<gene>
    <name evidence="2" type="primary">asnB</name>
    <name evidence="2" type="ORF">GCM10025883_37690</name>
</gene>